<name>G3HXK6_CRIGR</name>
<evidence type="ECO:0000313" key="2">
    <source>
        <dbReference type="Proteomes" id="UP000001075"/>
    </source>
</evidence>
<dbReference type="InParanoid" id="G3HXK6"/>
<protein>
    <submittedName>
        <fullName evidence="1">Uncharacterized protein</fullName>
    </submittedName>
</protein>
<evidence type="ECO:0000313" key="1">
    <source>
        <dbReference type="EMBL" id="EGW06908.1"/>
    </source>
</evidence>
<gene>
    <name evidence="1" type="ORF">I79_015730</name>
</gene>
<proteinExistence type="predicted"/>
<organism evidence="1 2">
    <name type="scientific">Cricetulus griseus</name>
    <name type="common">Chinese hamster</name>
    <name type="synonym">Cricetulus barabensis griseus</name>
    <dbReference type="NCBI Taxonomy" id="10029"/>
    <lineage>
        <taxon>Eukaryota</taxon>
        <taxon>Metazoa</taxon>
        <taxon>Chordata</taxon>
        <taxon>Craniata</taxon>
        <taxon>Vertebrata</taxon>
        <taxon>Euteleostomi</taxon>
        <taxon>Mammalia</taxon>
        <taxon>Eutheria</taxon>
        <taxon>Euarchontoglires</taxon>
        <taxon>Glires</taxon>
        <taxon>Rodentia</taxon>
        <taxon>Myomorpha</taxon>
        <taxon>Muroidea</taxon>
        <taxon>Cricetidae</taxon>
        <taxon>Cricetinae</taxon>
        <taxon>Cricetulus</taxon>
    </lineage>
</organism>
<sequence>MPMLFCCPLVAISTHSSITRFIKGSKPRSIPCTCLPPFNFTVRRKKEVSIKPSNCQPSITDREGKDRLLECETLTPYLYYLPNTRLIF</sequence>
<reference evidence="2" key="1">
    <citation type="journal article" date="2011" name="Nat. Biotechnol.">
        <title>The genomic sequence of the Chinese hamster ovary (CHO)-K1 cell line.</title>
        <authorList>
            <person name="Xu X."/>
            <person name="Nagarajan H."/>
            <person name="Lewis N.E."/>
            <person name="Pan S."/>
            <person name="Cai Z."/>
            <person name="Liu X."/>
            <person name="Chen W."/>
            <person name="Xie M."/>
            <person name="Wang W."/>
            <person name="Hammond S."/>
            <person name="Andersen M.R."/>
            <person name="Neff N."/>
            <person name="Passarelli B."/>
            <person name="Koh W."/>
            <person name="Fan H.C."/>
            <person name="Wang J."/>
            <person name="Gui Y."/>
            <person name="Lee K.H."/>
            <person name="Betenbaugh M.J."/>
            <person name="Quake S.R."/>
            <person name="Famili I."/>
            <person name="Palsson B.O."/>
            <person name="Wang J."/>
        </authorList>
    </citation>
    <scope>NUCLEOTIDE SEQUENCE [LARGE SCALE GENOMIC DNA]</scope>
    <source>
        <strain evidence="2">CHO K1 cell line</strain>
    </source>
</reference>
<dbReference type="EMBL" id="JH000882">
    <property type="protein sequence ID" value="EGW06908.1"/>
    <property type="molecule type" value="Genomic_DNA"/>
</dbReference>
<accession>G3HXK6</accession>
<dbReference type="Proteomes" id="UP000001075">
    <property type="component" value="Unassembled WGS sequence"/>
</dbReference>
<dbReference type="AlphaFoldDB" id="G3HXK6"/>